<proteinExistence type="predicted"/>
<dbReference type="EMBL" id="AZMM01005295">
    <property type="protein sequence ID" value="ETJ40781.1"/>
    <property type="molecule type" value="Genomic_DNA"/>
</dbReference>
<evidence type="ECO:0000256" key="4">
    <source>
        <dbReference type="ARBA" id="ARBA00023136"/>
    </source>
</evidence>
<keyword evidence="2 5" id="KW-0812">Transmembrane</keyword>
<dbReference type="Pfam" id="PF03741">
    <property type="entry name" value="TerC"/>
    <property type="match status" value="1"/>
</dbReference>
<feature type="transmembrane region" description="Helical" evidence="5">
    <location>
        <begin position="6"/>
        <end position="21"/>
    </location>
</feature>
<evidence type="ECO:0000256" key="3">
    <source>
        <dbReference type="ARBA" id="ARBA00022989"/>
    </source>
</evidence>
<protein>
    <submittedName>
        <fullName evidence="6">Integral membrane protein, TerC family</fullName>
    </submittedName>
</protein>
<keyword evidence="4 5" id="KW-0472">Membrane</keyword>
<comment type="subcellular location">
    <subcellularLocation>
        <location evidence="1">Membrane</location>
        <topology evidence="1">Multi-pass membrane protein</topology>
    </subcellularLocation>
</comment>
<feature type="non-terminal residue" evidence="6">
    <location>
        <position position="1"/>
    </location>
</feature>
<feature type="transmembrane region" description="Helical" evidence="5">
    <location>
        <begin position="69"/>
        <end position="89"/>
    </location>
</feature>
<accession>W1YEL9</accession>
<evidence type="ECO:0000256" key="1">
    <source>
        <dbReference type="ARBA" id="ARBA00004141"/>
    </source>
</evidence>
<dbReference type="InterPro" id="IPR005496">
    <property type="entry name" value="Integral_membrane_TerC"/>
</dbReference>
<evidence type="ECO:0000313" key="6">
    <source>
        <dbReference type="EMBL" id="ETJ40781.1"/>
    </source>
</evidence>
<evidence type="ECO:0000256" key="2">
    <source>
        <dbReference type="ARBA" id="ARBA00022692"/>
    </source>
</evidence>
<dbReference type="PANTHER" id="PTHR30238:SF4">
    <property type="entry name" value="SLL1022 PROTEIN"/>
    <property type="match status" value="1"/>
</dbReference>
<dbReference type="PANTHER" id="PTHR30238">
    <property type="entry name" value="MEMBRANE BOUND PREDICTED REDOX MODULATOR"/>
    <property type="match status" value="1"/>
</dbReference>
<dbReference type="GO" id="GO:0016020">
    <property type="term" value="C:membrane"/>
    <property type="evidence" value="ECO:0007669"/>
    <property type="project" value="UniProtKB-SubCell"/>
</dbReference>
<name>W1YEL9_9ZZZZ</name>
<gene>
    <name evidence="6" type="ORF">Q604_UNBC05295G0001</name>
</gene>
<organism evidence="6">
    <name type="scientific">human gut metagenome</name>
    <dbReference type="NCBI Taxonomy" id="408170"/>
    <lineage>
        <taxon>unclassified sequences</taxon>
        <taxon>metagenomes</taxon>
        <taxon>organismal metagenomes</taxon>
    </lineage>
</organism>
<comment type="caution">
    <text evidence="6">The sequence shown here is derived from an EMBL/GenBank/DDBJ whole genome shotgun (WGS) entry which is preliminary data.</text>
</comment>
<feature type="non-terminal residue" evidence="6">
    <location>
        <position position="105"/>
    </location>
</feature>
<sequence length="105" mass="11711">YIDYNIYIISIILYILYYYSKENILDILTVQGLLAMFQIIVIDILLAGDNAIVIGMAARNLPAHLQKKAIFWGTAGAIILRLVMAFLFVEALNNIPALRLVGGIL</sequence>
<feature type="transmembrane region" description="Helical" evidence="5">
    <location>
        <begin position="33"/>
        <end position="57"/>
    </location>
</feature>
<evidence type="ECO:0000256" key="5">
    <source>
        <dbReference type="SAM" id="Phobius"/>
    </source>
</evidence>
<keyword evidence="3 5" id="KW-1133">Transmembrane helix</keyword>
<dbReference type="AlphaFoldDB" id="W1YEL9"/>
<reference evidence="6" key="1">
    <citation type="submission" date="2013-12" db="EMBL/GenBank/DDBJ databases">
        <title>A Varibaculum cambriense genome reconstructed from a premature infant gut community with otherwise low bacterial novelty that shifts toward anaerobic metabolism during the third week of life.</title>
        <authorList>
            <person name="Brown C.T."/>
            <person name="Sharon I."/>
            <person name="Thomas B.C."/>
            <person name="Castelle C.J."/>
            <person name="Morowitz M.J."/>
            <person name="Banfield J.F."/>
        </authorList>
    </citation>
    <scope>NUCLEOTIDE SEQUENCE</scope>
</reference>